<dbReference type="EMBL" id="AP017624">
    <property type="protein sequence ID" value="BAV43369.1"/>
    <property type="molecule type" value="Genomic_DNA"/>
</dbReference>
<organism evidence="1 2">
    <name type="scientific">Mycobacterium ulcerans subsp. shinshuense</name>
    <dbReference type="NCBI Taxonomy" id="1124626"/>
    <lineage>
        <taxon>Bacteria</taxon>
        <taxon>Bacillati</taxon>
        <taxon>Actinomycetota</taxon>
        <taxon>Actinomycetes</taxon>
        <taxon>Mycobacteriales</taxon>
        <taxon>Mycobacteriaceae</taxon>
        <taxon>Mycobacterium</taxon>
        <taxon>Mycobacterium ulcerans group</taxon>
    </lineage>
</organism>
<proteinExistence type="predicted"/>
<dbReference type="RefSeq" id="WP_231991201.1">
    <property type="nucleotide sequence ID" value="NZ_AP017624.1"/>
</dbReference>
<evidence type="ECO:0000313" key="1">
    <source>
        <dbReference type="EMBL" id="BAV43369.1"/>
    </source>
</evidence>
<accession>A0A1B4Y8J8</accession>
<dbReference type="GeneID" id="93439028"/>
<name>A0A1B4Y8J8_MYCUL</name>
<reference evidence="1 2" key="1">
    <citation type="submission" date="2016-08" db="EMBL/GenBank/DDBJ databases">
        <title>Complete genome sequence of Mycobacterium shinshuense, a subspecies of M. ulcerans.</title>
        <authorList>
            <person name="Yoshida M."/>
            <person name="Ogura Y."/>
            <person name="Hayashi T."/>
            <person name="Hoshino Y."/>
        </authorList>
    </citation>
    <scope>NUCLEOTIDE SEQUENCE [LARGE SCALE GENOMIC DNA]</scope>
    <source>
        <strain evidence="2">ATCC 33728</strain>
    </source>
</reference>
<dbReference type="AlphaFoldDB" id="A0A1B4Y8J8"/>
<evidence type="ECO:0000313" key="2">
    <source>
        <dbReference type="Proteomes" id="UP000218067"/>
    </source>
</evidence>
<gene>
    <name evidence="1" type="ORF">SHTP_4463</name>
</gene>
<dbReference type="Proteomes" id="UP000218067">
    <property type="component" value="Chromosome"/>
</dbReference>
<sequence>MSGHAEDTEISTALHRQTYTASMTNVGSPVHHRIAVEDIANTIARRWQDESNTTVRMLTSTAVYLHERKLVEWVFESTKSAADYADILTQIRKRGIDVGVVLPMPELGRAHEEFWGTGVILYGWIDRGDDVIRFTGPEVA</sequence>
<protein>
    <submittedName>
        <fullName evidence="1">Uncharacterized protein</fullName>
    </submittedName>
</protein>